<reference evidence="3 4" key="1">
    <citation type="submission" date="2020-10" db="EMBL/GenBank/DDBJ databases">
        <title>Draft genome of Ramlibacter aquaticus LMG 30558.</title>
        <authorList>
            <person name="Props R."/>
        </authorList>
    </citation>
    <scope>NUCLEOTIDE SEQUENCE [LARGE SCALE GENOMIC DNA]</scope>
    <source>
        <strain evidence="3 4">LMG 30558</strain>
    </source>
</reference>
<protein>
    <submittedName>
        <fullName evidence="3">Glycosyltransferase</fullName>
    </submittedName>
</protein>
<gene>
    <name evidence="3" type="ORF">IM725_12415</name>
</gene>
<keyword evidence="1" id="KW-0812">Transmembrane</keyword>
<feature type="transmembrane region" description="Helical" evidence="1">
    <location>
        <begin position="267"/>
        <end position="292"/>
    </location>
</feature>
<sequence>MADEFQGLSIAVLIPCYNEEVAIPRVVRDFRRALPTARVYVYDNASTDRTAEVAAAEGAIVGFEPFPGKGNVMRRMFSDIEADVYVLVDGDDTYDADAAPRLVRALLDRQLDMVNGARVTDIKEAYRFGHRFGNQLLTGLVQHIFGKQFNDMLSGYRVFSRRFVKSFPAISSGFEIETELTVHALELRMKTAEVATRYKDRPEGSASKLNTIRDGIRILRMIGVLVKEERPLAFFSTVAALLALLSVALSIPIVIEFMHTGLVPRLPTAVLSVGIMLVAVLSMACGLVLDTVTHSRRELKRLAYLDIRAPQWPTVAMPAANADVYPLGRPAAQPQPAWSGAESTAPVFPVAAS</sequence>
<proteinExistence type="predicted"/>
<name>A0ABR9SGD0_9BURK</name>
<dbReference type="InterPro" id="IPR001173">
    <property type="entry name" value="Glyco_trans_2-like"/>
</dbReference>
<keyword evidence="1" id="KW-0472">Membrane</keyword>
<evidence type="ECO:0000313" key="4">
    <source>
        <dbReference type="Proteomes" id="UP000715965"/>
    </source>
</evidence>
<feature type="domain" description="Glycosyltransferase 2-like" evidence="2">
    <location>
        <begin position="12"/>
        <end position="164"/>
    </location>
</feature>
<dbReference type="SUPFAM" id="SSF53448">
    <property type="entry name" value="Nucleotide-diphospho-sugar transferases"/>
    <property type="match status" value="1"/>
</dbReference>
<dbReference type="PANTHER" id="PTHR48090:SF7">
    <property type="entry name" value="RFBJ PROTEIN"/>
    <property type="match status" value="1"/>
</dbReference>
<evidence type="ECO:0000259" key="2">
    <source>
        <dbReference type="Pfam" id="PF00535"/>
    </source>
</evidence>
<keyword evidence="1" id="KW-1133">Transmembrane helix</keyword>
<dbReference type="Gene3D" id="3.90.550.10">
    <property type="entry name" value="Spore Coat Polysaccharide Biosynthesis Protein SpsA, Chain A"/>
    <property type="match status" value="1"/>
</dbReference>
<dbReference type="RefSeq" id="WP_193780914.1">
    <property type="nucleotide sequence ID" value="NZ_JADDOJ010000048.1"/>
</dbReference>
<dbReference type="InterPro" id="IPR050256">
    <property type="entry name" value="Glycosyltransferase_2"/>
</dbReference>
<dbReference type="Proteomes" id="UP000715965">
    <property type="component" value="Unassembled WGS sequence"/>
</dbReference>
<dbReference type="InterPro" id="IPR029044">
    <property type="entry name" value="Nucleotide-diphossugar_trans"/>
</dbReference>
<comment type="caution">
    <text evidence="3">The sequence shown here is derived from an EMBL/GenBank/DDBJ whole genome shotgun (WGS) entry which is preliminary data.</text>
</comment>
<evidence type="ECO:0000313" key="3">
    <source>
        <dbReference type="EMBL" id="MBE7941373.1"/>
    </source>
</evidence>
<dbReference type="EMBL" id="JADDOJ010000048">
    <property type="protein sequence ID" value="MBE7941373.1"/>
    <property type="molecule type" value="Genomic_DNA"/>
</dbReference>
<dbReference type="PANTHER" id="PTHR48090">
    <property type="entry name" value="UNDECAPRENYL-PHOSPHATE 4-DEOXY-4-FORMAMIDO-L-ARABINOSE TRANSFERASE-RELATED"/>
    <property type="match status" value="1"/>
</dbReference>
<evidence type="ECO:0000256" key="1">
    <source>
        <dbReference type="SAM" id="Phobius"/>
    </source>
</evidence>
<accession>A0ABR9SGD0</accession>
<feature type="transmembrane region" description="Helical" evidence="1">
    <location>
        <begin position="232"/>
        <end position="255"/>
    </location>
</feature>
<keyword evidence="4" id="KW-1185">Reference proteome</keyword>
<organism evidence="3 4">
    <name type="scientific">Ramlibacter aquaticus</name>
    <dbReference type="NCBI Taxonomy" id="2780094"/>
    <lineage>
        <taxon>Bacteria</taxon>
        <taxon>Pseudomonadati</taxon>
        <taxon>Pseudomonadota</taxon>
        <taxon>Betaproteobacteria</taxon>
        <taxon>Burkholderiales</taxon>
        <taxon>Comamonadaceae</taxon>
        <taxon>Ramlibacter</taxon>
    </lineage>
</organism>
<dbReference type="Pfam" id="PF00535">
    <property type="entry name" value="Glycos_transf_2"/>
    <property type="match status" value="1"/>
</dbReference>
<dbReference type="CDD" id="cd04179">
    <property type="entry name" value="DPM_DPG-synthase_like"/>
    <property type="match status" value="1"/>
</dbReference>